<keyword evidence="5" id="KW-0413">Isomerase</keyword>
<accession>A0ABS6G6B0</accession>
<comment type="catalytic activity">
    <reaction evidence="7 9">
        <text>ATP + H2O = ADP + phosphate + H(+)</text>
        <dbReference type="Rhea" id="RHEA:13065"/>
        <dbReference type="ChEBI" id="CHEBI:15377"/>
        <dbReference type="ChEBI" id="CHEBI:15378"/>
        <dbReference type="ChEBI" id="CHEBI:30616"/>
        <dbReference type="ChEBI" id="CHEBI:43474"/>
        <dbReference type="ChEBI" id="CHEBI:456216"/>
        <dbReference type="EC" id="5.6.2.4"/>
    </reaction>
</comment>
<dbReference type="EMBL" id="JAHLQK010000007">
    <property type="protein sequence ID" value="MBU5678024.1"/>
    <property type="molecule type" value="Genomic_DNA"/>
</dbReference>
<evidence type="ECO:0000256" key="9">
    <source>
        <dbReference type="RuleBase" id="RU364053"/>
    </source>
</evidence>
<dbReference type="Pfam" id="PF13361">
    <property type="entry name" value="UvrD_C"/>
    <property type="match status" value="1"/>
</dbReference>
<name>A0ABS6G6B0_9FIRM</name>
<feature type="domain" description="UvrD-like helicase ATP-binding" evidence="10">
    <location>
        <begin position="22"/>
        <end position="302"/>
    </location>
</feature>
<keyword evidence="3 8" id="KW-0347">Helicase</keyword>
<comment type="catalytic activity">
    <reaction evidence="6">
        <text>Couples ATP hydrolysis with the unwinding of duplex DNA by translocating in the 3'-5' direction.</text>
        <dbReference type="EC" id="5.6.2.4"/>
    </reaction>
</comment>
<comment type="caution">
    <text evidence="12">The sequence shown here is derived from an EMBL/GenBank/DDBJ whole genome shotgun (WGS) entry which is preliminary data.</text>
</comment>
<organism evidence="12 13">
    <name type="scientific">Alkaliphilus flagellatus</name>
    <dbReference type="NCBI Taxonomy" id="2841507"/>
    <lineage>
        <taxon>Bacteria</taxon>
        <taxon>Bacillati</taxon>
        <taxon>Bacillota</taxon>
        <taxon>Clostridia</taxon>
        <taxon>Peptostreptococcales</taxon>
        <taxon>Natronincolaceae</taxon>
        <taxon>Alkaliphilus</taxon>
    </lineage>
</organism>
<dbReference type="EC" id="5.6.2.4" evidence="9"/>
<evidence type="ECO:0000256" key="2">
    <source>
        <dbReference type="ARBA" id="ARBA00022801"/>
    </source>
</evidence>
<dbReference type="InterPro" id="IPR014017">
    <property type="entry name" value="DNA_helicase_UvrD-like_C"/>
</dbReference>
<evidence type="ECO:0000256" key="8">
    <source>
        <dbReference type="PROSITE-ProRule" id="PRU00560"/>
    </source>
</evidence>
<feature type="binding site" evidence="8">
    <location>
        <begin position="43"/>
        <end position="50"/>
    </location>
    <ligand>
        <name>ATP</name>
        <dbReference type="ChEBI" id="CHEBI:30616"/>
    </ligand>
</feature>
<evidence type="ECO:0000256" key="7">
    <source>
        <dbReference type="ARBA" id="ARBA00048988"/>
    </source>
</evidence>
<evidence type="ECO:0000256" key="5">
    <source>
        <dbReference type="ARBA" id="ARBA00023235"/>
    </source>
</evidence>
<dbReference type="CDD" id="cd18807">
    <property type="entry name" value="SF1_C_UvrD"/>
    <property type="match status" value="1"/>
</dbReference>
<reference evidence="12 13" key="1">
    <citation type="submission" date="2021-06" db="EMBL/GenBank/DDBJ databases">
        <authorList>
            <person name="Sun Q."/>
            <person name="Li D."/>
        </authorList>
    </citation>
    <scope>NUCLEOTIDE SEQUENCE [LARGE SCALE GENOMIC DNA]</scope>
    <source>
        <strain evidence="12 13">MSJ-5</strain>
    </source>
</reference>
<dbReference type="Pfam" id="PF21196">
    <property type="entry name" value="PcrA_UvrD_tudor"/>
    <property type="match status" value="1"/>
</dbReference>
<dbReference type="InterPro" id="IPR005751">
    <property type="entry name" value="ATP-dep_DNA_helicase_PcrA"/>
</dbReference>
<evidence type="ECO:0000256" key="6">
    <source>
        <dbReference type="ARBA" id="ARBA00034617"/>
    </source>
</evidence>
<dbReference type="InterPro" id="IPR000212">
    <property type="entry name" value="DNA_helicase_UvrD/REP"/>
</dbReference>
<keyword evidence="13" id="KW-1185">Reference proteome</keyword>
<evidence type="ECO:0000256" key="3">
    <source>
        <dbReference type="ARBA" id="ARBA00022806"/>
    </source>
</evidence>
<dbReference type="PROSITE" id="PS51217">
    <property type="entry name" value="UVRD_HELICASE_CTER"/>
    <property type="match status" value="1"/>
</dbReference>
<keyword evidence="9" id="KW-0238">DNA-binding</keyword>
<dbReference type="InterPro" id="IPR014016">
    <property type="entry name" value="UvrD-like_ATP-bd"/>
</dbReference>
<dbReference type="PANTHER" id="PTHR11070">
    <property type="entry name" value="UVRD / RECB / PCRA DNA HELICASE FAMILY MEMBER"/>
    <property type="match status" value="1"/>
</dbReference>
<keyword evidence="1 8" id="KW-0547">Nucleotide-binding</keyword>
<evidence type="ECO:0000259" key="10">
    <source>
        <dbReference type="PROSITE" id="PS51198"/>
    </source>
</evidence>
<protein>
    <recommendedName>
        <fullName evidence="9">ATP-dependent DNA helicase</fullName>
        <ecNumber evidence="9">5.6.2.4</ecNumber>
    </recommendedName>
</protein>
<gene>
    <name evidence="12" type="primary">pcrA</name>
    <name evidence="12" type="ORF">KQI88_16515</name>
</gene>
<dbReference type="RefSeq" id="WP_216419269.1">
    <property type="nucleotide sequence ID" value="NZ_JAHLQK010000007.1"/>
</dbReference>
<proteinExistence type="inferred from homology"/>
<evidence type="ECO:0000259" key="11">
    <source>
        <dbReference type="PROSITE" id="PS51217"/>
    </source>
</evidence>
<keyword evidence="4 8" id="KW-0067">ATP-binding</keyword>
<feature type="domain" description="UvrD-like helicase C-terminal" evidence="11">
    <location>
        <begin position="303"/>
        <end position="578"/>
    </location>
</feature>
<dbReference type="PANTHER" id="PTHR11070:SF2">
    <property type="entry name" value="ATP-DEPENDENT DNA HELICASE SRS2"/>
    <property type="match status" value="1"/>
</dbReference>
<sequence>MVNKDILIENSGLGHKNESRYNHLNTMQKKAVLTTEGPVLVLAGAGSGKTRVLTHRIAYLVEEKGISPYNILAITFTNKAAKEMKERVEDLLGDYYRDLWVSTFHSSCVRILRMEIDKLGYEKNFVIYDTTDQQVVMKECLKKLNLDEKMFQPRMVLNEIGRAKDQLISPGEYLSEFGNDFKNQKVAELYKMYQNRLRSNNALDFDDLIMKTVQLFQTNPTVLHYYQNKFKYILVDEFQDTNMAQYTLISLLARSHGNLCVVGDDDQSIYGWRGADIRNILGFEKDFPNTQVVKLEQNYRSTKSILDAANMVVANNTDRKSKKLWTDNKDGEIIQYYRANNEYDESSFIASTIEKLNDEENRPYSQFAVLYRTNAQSRAIEEMLMKKGIPYKIYSGTRFYDRKEIKDILAYLRTIENPVDDVSVKRIINVPKRGIGLKSIDKFDEYADVRGESFFSALLDVDKMPDQSTRVKVQTGKFTNLIMSLREKRDEMTVTDIVKEIYEGTGYIEALMAEDKVEAESRIENLQEFLSLTKDFDENAEVKTLEEFLARTSLETTMDGDDDDENTVVLMTLHSAKGLEFPVVFIPGMEEGIFPSSMSLQENNEEEERRLCYVGITRAREKLYMSHAMTRTLYGRTSANAISRFLGEIPEGLIHMDKPYNRKKDLIEMQTSPLFTGAMMHQKKETISSVDLNQVKAGSKIKHPKFGVGTVVSVAGEMLTIAFPNAGIKKIASTFIQMEIIG</sequence>
<keyword evidence="2 8" id="KW-0378">Hydrolase</keyword>
<dbReference type="PROSITE" id="PS51198">
    <property type="entry name" value="UVRD_HELICASE_ATP_BIND"/>
    <property type="match status" value="1"/>
</dbReference>
<evidence type="ECO:0000256" key="4">
    <source>
        <dbReference type="ARBA" id="ARBA00022840"/>
    </source>
</evidence>
<dbReference type="CDD" id="cd17932">
    <property type="entry name" value="DEXQc_UvrD"/>
    <property type="match status" value="1"/>
</dbReference>
<dbReference type="NCBIfam" id="TIGR01073">
    <property type="entry name" value="pcrA"/>
    <property type="match status" value="1"/>
</dbReference>
<dbReference type="GO" id="GO:0016787">
    <property type="term" value="F:hydrolase activity"/>
    <property type="evidence" value="ECO:0007669"/>
    <property type="project" value="UniProtKB-KW"/>
</dbReference>
<evidence type="ECO:0000256" key="1">
    <source>
        <dbReference type="ARBA" id="ARBA00022741"/>
    </source>
</evidence>
<evidence type="ECO:0000313" key="13">
    <source>
        <dbReference type="Proteomes" id="UP000779508"/>
    </source>
</evidence>
<dbReference type="GO" id="GO:0003678">
    <property type="term" value="F:DNA helicase activity"/>
    <property type="evidence" value="ECO:0007669"/>
    <property type="project" value="UniProtKB-EC"/>
</dbReference>
<evidence type="ECO:0000313" key="12">
    <source>
        <dbReference type="EMBL" id="MBU5678024.1"/>
    </source>
</evidence>
<comment type="similarity">
    <text evidence="9">Belongs to the helicase family. UvrD subfamily.</text>
</comment>
<dbReference type="Proteomes" id="UP000779508">
    <property type="component" value="Unassembled WGS sequence"/>
</dbReference>
<dbReference type="Pfam" id="PF00580">
    <property type="entry name" value="UvrD-helicase"/>
    <property type="match status" value="1"/>
</dbReference>